<dbReference type="AGR" id="FB:FBgn0040398"/>
<dbReference type="InterPro" id="IPR009832">
    <property type="entry name" value="DUF1397"/>
</dbReference>
<dbReference type="PANTHER" id="PTHR20997:SF2">
    <property type="entry name" value="EG:BACR42I17.2 PROTEIN-RELATED"/>
    <property type="match status" value="1"/>
</dbReference>
<feature type="signal peptide" evidence="1">
    <location>
        <begin position="1"/>
        <end position="20"/>
    </location>
</feature>
<dbReference type="OrthoDB" id="6512861at2759"/>
<evidence type="ECO:0000256" key="1">
    <source>
        <dbReference type="SAM" id="SignalP"/>
    </source>
</evidence>
<gene>
    <name evidence="2" type="primary">EG:103E12.2</name>
    <name evidence="3" type="ORF">CG14629</name>
</gene>
<feature type="chain" id="PRO_5004330574" evidence="1">
    <location>
        <begin position="21"/>
        <end position="319"/>
    </location>
</feature>
<proteinExistence type="predicted"/>
<dbReference type="VEuPathDB" id="VectorBase:FBgn0040398"/>
<name>Q9NF33_DROME</name>
<evidence type="ECO:0000313" key="2">
    <source>
        <dbReference type="EMBL" id="CAB59576.1"/>
    </source>
</evidence>
<dbReference type="PANTHER" id="PTHR20997">
    <property type="entry name" value="EG:BACR42I17.2 PROTEIN-RELATED"/>
    <property type="match status" value="1"/>
</dbReference>
<reference evidence="2" key="1">
    <citation type="submission" date="1999-10" db="EMBL/GenBank/DDBJ databases">
        <title>Sequencing the distal X chromosome of Drosophila melanogaster.</title>
        <authorList>
            <person name="Papagiannakis G."/>
            <person name="Spanos L."/>
            <person name="Bolshakov V."/>
            <person name="Siden-Kiamos I."/>
            <person name="Louis C."/>
        </authorList>
    </citation>
    <scope>NUCLEOTIDE SEQUENCE</scope>
</reference>
<organism evidence="2">
    <name type="scientific">Drosophila melanogaster</name>
    <name type="common">Fruit fly</name>
    <dbReference type="NCBI Taxonomy" id="7227"/>
    <lineage>
        <taxon>Eukaryota</taxon>
        <taxon>Metazoa</taxon>
        <taxon>Ecdysozoa</taxon>
        <taxon>Arthropoda</taxon>
        <taxon>Hexapoda</taxon>
        <taxon>Insecta</taxon>
        <taxon>Pterygota</taxon>
        <taxon>Neoptera</taxon>
        <taxon>Endopterygota</taxon>
        <taxon>Diptera</taxon>
        <taxon>Brachycera</taxon>
        <taxon>Muscomorpha</taxon>
        <taxon>Ephydroidea</taxon>
        <taxon>Drosophilidae</taxon>
        <taxon>Drosophila</taxon>
        <taxon>Sophophora</taxon>
    </lineage>
</organism>
<dbReference type="Pfam" id="PF07165">
    <property type="entry name" value="DUF1397"/>
    <property type="match status" value="1"/>
</dbReference>
<reference evidence="2" key="2">
    <citation type="submission" date="1999-12" db="EMBL/GenBank/DDBJ databases">
        <authorList>
            <person name="Benos P."/>
        </authorList>
    </citation>
    <scope>NUCLEOTIDE SEQUENCE</scope>
</reference>
<protein>
    <submittedName>
        <fullName evidence="2">EG:103E12.2 protein</fullName>
    </submittedName>
</protein>
<dbReference type="EMBL" id="AL132651">
    <property type="protein sequence ID" value="CAB59576.1"/>
    <property type="molecule type" value="Genomic_DNA"/>
</dbReference>
<sequence length="319" mass="35046">MSSWSLCPLLLAFAVHAVLGSVDLAGSLDPSLLENVDVDQLRSNYLPQGLQNTNVTLADFQKWLQSKCEKANDHLPKGSINASALSKSIEDAGIHLAECLSGLANMTEIQAEIEEASPKGDLDVVFEKYCLRLPQAKTCLKNFNDAILPCLTTDEKTHNAVLQRIADKLLEFICYKNGDQIALFIAEEGPECLQQSREGIANCLNSSFAGYLPKSISPEWDLPQLVLGPKQCVDLYAFETCTVSLLEKCDTITPSNIVESMFRYVRKESSCQPHIDRVKLQHRRALPLTSGSQSGSSVSLHLTWTSASLLMATFLARLA</sequence>
<dbReference type="FlyBase" id="FBgn0040398">
    <property type="gene designation" value="CG14629"/>
</dbReference>
<evidence type="ECO:0000313" key="3">
    <source>
        <dbReference type="FlyBase" id="FBgn0040398"/>
    </source>
</evidence>
<accession>Q9NF33</accession>
<dbReference type="HOGENOM" id="CLU_074913_0_0_1"/>
<keyword evidence="1" id="KW-0732">Signal</keyword>
<dbReference type="AlphaFoldDB" id="Q9NF33"/>
<dbReference type="ExpressionAtlas" id="Q9NF33">
    <property type="expression patterns" value="baseline and differential"/>
</dbReference>